<dbReference type="InterPro" id="IPR002822">
    <property type="entry name" value="Ni_insertion"/>
</dbReference>
<dbReference type="Gene3D" id="3.30.70.1380">
    <property type="entry name" value="Transcriptional regulatory protein pf0864 domain like"/>
    <property type="match status" value="1"/>
</dbReference>
<proteinExistence type="predicted"/>
<dbReference type="Pfam" id="PF01969">
    <property type="entry name" value="Ni_insertion"/>
    <property type="match status" value="1"/>
</dbReference>
<gene>
    <name evidence="2" type="ORF">ACH49_12445</name>
</gene>
<reference evidence="2 3" key="1">
    <citation type="submission" date="2015-06" db="EMBL/GenBank/DDBJ databases">
        <title>Draft genome sequence of Streptomyces leeuwenhoekii C58, which produces the novel lasso peptide, chaxapeptin.</title>
        <authorList>
            <person name="Yi Y."/>
            <person name="Hai D."/>
            <person name="Jaspars M."/>
            <person name="Sheng H."/>
            <person name="Rateb M.E."/>
            <person name="Bull A."/>
            <person name="Goodfellow M."/>
            <person name="Asenjo J.A."/>
            <person name="Ebel R."/>
        </authorList>
    </citation>
    <scope>NUCLEOTIDE SEQUENCE [LARGE SCALE GENOMIC DNA]</scope>
    <source>
        <strain evidence="2 3">C58</strain>
    </source>
</reference>
<keyword evidence="3" id="KW-1185">Reference proteome</keyword>
<evidence type="ECO:0000313" key="2">
    <source>
        <dbReference type="EMBL" id="KMS79324.1"/>
    </source>
</evidence>
<dbReference type="Proteomes" id="UP000037274">
    <property type="component" value="Unassembled WGS sequence"/>
</dbReference>
<dbReference type="EMBL" id="LFEH01000035">
    <property type="protein sequence ID" value="KMS79324.1"/>
    <property type="molecule type" value="Genomic_DNA"/>
</dbReference>
<dbReference type="NCBIfam" id="TIGR00299">
    <property type="entry name" value="nickel pincer cofactor biosynthesis protein LarC"/>
    <property type="match status" value="1"/>
</dbReference>
<comment type="caution">
    <text evidence="2">The sequence shown here is derived from an EMBL/GenBank/DDBJ whole genome shotgun (WGS) entry which is preliminary data.</text>
</comment>
<dbReference type="PANTHER" id="PTHR36566">
    <property type="entry name" value="NICKEL INSERTION PROTEIN-RELATED"/>
    <property type="match status" value="1"/>
</dbReference>
<protein>
    <recommendedName>
        <fullName evidence="4">Pyridinium-3,5-bisthiocarboxylic acid mononucleotide nickel insertion protein</fullName>
    </recommendedName>
</protein>
<evidence type="ECO:0000313" key="3">
    <source>
        <dbReference type="Proteomes" id="UP000037274"/>
    </source>
</evidence>
<organism evidence="2 3">
    <name type="scientific">Streptomyces leeuwenhoekii</name>
    <dbReference type="NCBI Taxonomy" id="1437453"/>
    <lineage>
        <taxon>Bacteria</taxon>
        <taxon>Bacillati</taxon>
        <taxon>Actinomycetota</taxon>
        <taxon>Actinomycetes</taxon>
        <taxon>Kitasatosporales</taxon>
        <taxon>Streptomycetaceae</taxon>
        <taxon>Streptomyces</taxon>
    </lineage>
</organism>
<accession>A0ABR5I089</accession>
<sequence length="401" mass="41104">MLLGALLDAGAGTGAVVDAVRSLKVPGLDVSVGRARRGGFACARVTVSRPASPDRARHLADVLDLLAGADGVTPAAARVARRTFELLAAAEGRAHGTAPDRVHFHEVGAYDALADVVGCAAALDDLGLLAEHAVVTCSPLAAGSGAVRCAHGTMPVPVPAVLHLAAGAGLELAGGDLPGERTTPTGAALVAAVAAPRPMPPMTVRAVGTGGGSRDTPDRPNITRVVLGETTGASSGPVEGDVVVLESTVDDLDPRFWPSVLDALRAAGAWDCWTTGVIGRHGRPGRVVTALCSQQMRRAVTDALLLHTSTLGVRWTTYRRATLPRRGALVSIGPAQRPEGVLVKTAERPDGTVTAQPELSDAERAAASLGWPLRTVCEAVMDRWHRDQPSADAPGPDGPDA</sequence>
<evidence type="ECO:0000256" key="1">
    <source>
        <dbReference type="ARBA" id="ARBA00022596"/>
    </source>
</evidence>
<name>A0ABR5I089_STRLW</name>
<evidence type="ECO:0008006" key="4">
    <source>
        <dbReference type="Google" id="ProtNLM"/>
    </source>
</evidence>
<dbReference type="PANTHER" id="PTHR36566:SF1">
    <property type="entry name" value="PYRIDINIUM-3,5-BISTHIOCARBOXYLIC ACID MONONUCLEOTIDE NICKEL INSERTION PROTEIN"/>
    <property type="match status" value="1"/>
</dbReference>
<keyword evidence="1" id="KW-0533">Nickel</keyword>